<gene>
    <name evidence="2" type="ORF">E5676_scaffold487G00130</name>
    <name evidence="1" type="ORF">E6C27_scaffold1166G00170</name>
</gene>
<name>A0A5A7U3C4_CUCMM</name>
<accession>A0A5A7U3C4</accession>
<evidence type="ECO:0000313" key="1">
    <source>
        <dbReference type="EMBL" id="KAA0050403.1"/>
    </source>
</evidence>
<dbReference type="EMBL" id="SSTE01011858">
    <property type="protein sequence ID" value="KAA0050403.1"/>
    <property type="molecule type" value="Genomic_DNA"/>
</dbReference>
<dbReference type="OrthoDB" id="1698982at2759"/>
<proteinExistence type="predicted"/>
<comment type="caution">
    <text evidence="1">The sequence shown here is derived from an EMBL/GenBank/DDBJ whole genome shotgun (WGS) entry which is preliminary data.</text>
</comment>
<sequence>MECQHEGCATNRPPLLDGTNYGYWKARMMAFLKSLDLNCWRVVTPDGNNLRRPVKMEGRPTVFKLINTRTSAKEAWDILEVTYEGTSKVKTSRLQILHLKLIKE</sequence>
<dbReference type="AlphaFoldDB" id="A0A5A7U3C4"/>
<dbReference type="Proteomes" id="UP000321393">
    <property type="component" value="Unassembled WGS sequence"/>
</dbReference>
<reference evidence="3 4" key="1">
    <citation type="submission" date="2019-08" db="EMBL/GenBank/DDBJ databases">
        <title>Draft genome sequences of two oriental melons (Cucumis melo L. var makuwa).</title>
        <authorList>
            <person name="Kwon S.-Y."/>
        </authorList>
    </citation>
    <scope>NUCLEOTIDE SEQUENCE [LARGE SCALE GENOMIC DNA]</scope>
    <source>
        <strain evidence="4">cv. Chang Bougi</strain>
        <strain evidence="3">cv. SW 3</strain>
        <tissue evidence="1">Leaf</tissue>
    </source>
</reference>
<protein>
    <submittedName>
        <fullName evidence="1">Gag-proteinase polyprotein</fullName>
    </submittedName>
</protein>
<evidence type="ECO:0000313" key="3">
    <source>
        <dbReference type="Proteomes" id="UP000321393"/>
    </source>
</evidence>
<evidence type="ECO:0000313" key="2">
    <source>
        <dbReference type="EMBL" id="TYJ97992.1"/>
    </source>
</evidence>
<organism evidence="1 3">
    <name type="scientific">Cucumis melo var. makuwa</name>
    <name type="common">Oriental melon</name>
    <dbReference type="NCBI Taxonomy" id="1194695"/>
    <lineage>
        <taxon>Eukaryota</taxon>
        <taxon>Viridiplantae</taxon>
        <taxon>Streptophyta</taxon>
        <taxon>Embryophyta</taxon>
        <taxon>Tracheophyta</taxon>
        <taxon>Spermatophyta</taxon>
        <taxon>Magnoliopsida</taxon>
        <taxon>eudicotyledons</taxon>
        <taxon>Gunneridae</taxon>
        <taxon>Pentapetalae</taxon>
        <taxon>rosids</taxon>
        <taxon>fabids</taxon>
        <taxon>Cucurbitales</taxon>
        <taxon>Cucurbitaceae</taxon>
        <taxon>Benincaseae</taxon>
        <taxon>Cucumis</taxon>
    </lineage>
</organism>
<dbReference type="EMBL" id="SSTD01018434">
    <property type="protein sequence ID" value="TYJ97992.1"/>
    <property type="molecule type" value="Genomic_DNA"/>
</dbReference>
<evidence type="ECO:0000313" key="4">
    <source>
        <dbReference type="Proteomes" id="UP000321947"/>
    </source>
</evidence>
<dbReference type="Proteomes" id="UP000321947">
    <property type="component" value="Unassembled WGS sequence"/>
</dbReference>